<proteinExistence type="predicted"/>
<protein>
    <submittedName>
        <fullName evidence="1">Uncharacterized protein</fullName>
    </submittedName>
</protein>
<dbReference type="AlphaFoldDB" id="A0A163LNI3"/>
<dbReference type="GeneID" id="97556200"/>
<accession>A0A163LNI3</accession>
<organism evidence="1 2">
    <name type="scientific">Paenibacillus glucanolyticus</name>
    <dbReference type="NCBI Taxonomy" id="59843"/>
    <lineage>
        <taxon>Bacteria</taxon>
        <taxon>Bacillati</taxon>
        <taxon>Bacillota</taxon>
        <taxon>Bacilli</taxon>
        <taxon>Bacillales</taxon>
        <taxon>Paenibacillaceae</taxon>
        <taxon>Paenibacillus</taxon>
    </lineage>
</organism>
<dbReference type="OrthoDB" id="2605703at2"/>
<gene>
    <name evidence="1" type="ORF">AWU65_21265</name>
</gene>
<dbReference type="RefSeq" id="WP_006209654.1">
    <property type="nucleotide sequence ID" value="NZ_CP147845.1"/>
</dbReference>
<evidence type="ECO:0000313" key="2">
    <source>
        <dbReference type="Proteomes" id="UP000076796"/>
    </source>
</evidence>
<comment type="caution">
    <text evidence="1">The sequence shown here is derived from an EMBL/GenBank/DDBJ whole genome shotgun (WGS) entry which is preliminary data.</text>
</comment>
<keyword evidence="2" id="KW-1185">Reference proteome</keyword>
<dbReference type="STRING" id="59843.A3958_20385"/>
<dbReference type="Proteomes" id="UP000076796">
    <property type="component" value="Unassembled WGS sequence"/>
</dbReference>
<evidence type="ECO:0000313" key="1">
    <source>
        <dbReference type="EMBL" id="KZS48282.1"/>
    </source>
</evidence>
<dbReference type="EMBL" id="LWMH01000001">
    <property type="protein sequence ID" value="KZS48282.1"/>
    <property type="molecule type" value="Genomic_DNA"/>
</dbReference>
<name>A0A163LNI3_9BACL</name>
<reference evidence="1" key="1">
    <citation type="journal article" date="2016" name="Genome Announc.">
        <title>Draft genomes of two strains of Paenibacillus glucanolyticus with capability to degrade lignocellulose.</title>
        <authorList>
            <person name="Mathews S.L."/>
            <person name="Pawlak J."/>
            <person name="Grunden A.M."/>
        </authorList>
    </citation>
    <scope>NUCLEOTIDE SEQUENCE [LARGE SCALE GENOMIC DNA]</scope>
    <source>
        <strain evidence="1">SLM1</strain>
    </source>
</reference>
<sequence>MAVLRDLHEEGTRVEFRFISRIPGENEGCQIHFKFFKADHLIYDLNFGWTNLTIRNYIRVTTEFPLDRLNSFSLNGLFMSFEKHLYQLDWKETDTAGSYQLGFYGSEQDFNLTADIESVRRFGSEFKLDWDQAPLTTE</sequence>